<dbReference type="SUPFAM" id="SSF82185">
    <property type="entry name" value="Histone H3 K4-specific methyltransferase SET7/9 N-terminal domain"/>
    <property type="match status" value="2"/>
</dbReference>
<gene>
    <name evidence="2" type="ORF">H310_10306</name>
</gene>
<dbReference type="Gene3D" id="2.20.110.10">
    <property type="entry name" value="Histone H3 K4-specific methyltransferase SET7/9 N-terminal domain"/>
    <property type="match status" value="3"/>
</dbReference>
<protein>
    <submittedName>
        <fullName evidence="2">Uncharacterized protein</fullName>
    </submittedName>
</protein>
<dbReference type="InterPro" id="IPR003409">
    <property type="entry name" value="MORN"/>
</dbReference>
<evidence type="ECO:0000256" key="1">
    <source>
        <dbReference type="ARBA" id="ARBA00022737"/>
    </source>
</evidence>
<dbReference type="STRING" id="157072.A0A024TRE8"/>
<dbReference type="EMBL" id="KI913976">
    <property type="protein sequence ID" value="ETV96603.1"/>
    <property type="molecule type" value="Genomic_DNA"/>
</dbReference>
<dbReference type="PANTHER" id="PTHR43215:SF14">
    <property type="entry name" value="RADIAL SPOKE HEAD 1 HOMOLOG"/>
    <property type="match status" value="1"/>
</dbReference>
<dbReference type="Gene3D" id="2.120.10.80">
    <property type="entry name" value="Kelch-type beta propeller"/>
    <property type="match status" value="2"/>
</dbReference>
<dbReference type="SMART" id="SM00698">
    <property type="entry name" value="MORN"/>
    <property type="match status" value="9"/>
</dbReference>
<name>A0A024TRE8_9STRA</name>
<sequence>MAYFSNKQACVWHGGYKLAHPEPASDATMGYSGAAAAVLHDKALVVGGRDLLGERLHEKSLVILFDMNQERIVYDYDVVGAMSRRIGHAVAALPSTESWFVFGGELLADEDNSRLLQPLGDLHRVTYANHVARIEKLQLKDGPVARAWHTLTTIRYRPPQDAPPTLKGKQASISTIQVSELDDALLLLGGKNGGKDVWVFQYEKVAPVDDGDSNAADTNNAPKWSKMQTDGASPLPLAYHTCHAVGDGTKVAVVGGVRDGVFSDALSILDVLTGTWTTLVQSPLLQRSCHSTAFVHAPTSVVSGPSSEAFASLFPRLPAPPPEAPSKPSDMVPACTDSFAGLDCLVVFGGITPEEVAPLDCFVAIDPVAGAVVRVDGHLALSSHMGQAVAASTDRRKLFVFGGTHATSHAWLDTTMCVDLWTYQHDPLPPPPLERMRTVEYSNGDVYLGELNDANLRHGLGTCTYATGDAYEGHWADDLWAGQGRWEATDGQVYVGSFCANQRHGSGLWTCSPRLASASTPGKLIEVSYDGPWARGRRHGSDGVVMYSNGATLKGAWVDDVLQASTVVIESYVDRGGKLVGLYEGAVDDTALHAPHGQGRFESRGYPKCGEMYSGSWAHGKREGQGMCMAFDGTVYMGEWKNGKRNGMGACDYAKTRDRYEGKWVGDVRCGLGTCTYAAGFVYEGQWTHDKRHGDGRCTYKDGTFYQGHWENDEFCGDGALILPSA</sequence>
<dbReference type="PANTHER" id="PTHR43215">
    <property type="entry name" value="RADIAL SPOKE HEAD 1 HOMOLOG"/>
    <property type="match status" value="1"/>
</dbReference>
<accession>A0A024TRE8</accession>
<dbReference type="RefSeq" id="XP_008874866.1">
    <property type="nucleotide sequence ID" value="XM_008876644.1"/>
</dbReference>
<evidence type="ECO:0000313" key="2">
    <source>
        <dbReference type="EMBL" id="ETV96603.1"/>
    </source>
</evidence>
<proteinExistence type="predicted"/>
<dbReference type="VEuPathDB" id="FungiDB:H310_10306"/>
<dbReference type="eggNOG" id="KOG0231">
    <property type="taxonomic scope" value="Eukaryota"/>
</dbReference>
<dbReference type="InterPro" id="IPR015915">
    <property type="entry name" value="Kelch-typ_b-propeller"/>
</dbReference>
<keyword evidence="1" id="KW-0677">Repeat</keyword>
<reference evidence="2" key="1">
    <citation type="submission" date="2013-12" db="EMBL/GenBank/DDBJ databases">
        <title>The Genome Sequence of Aphanomyces invadans NJM9701.</title>
        <authorList>
            <consortium name="The Broad Institute Genomics Platform"/>
            <person name="Russ C."/>
            <person name="Tyler B."/>
            <person name="van West P."/>
            <person name="Dieguez-Uribeondo J."/>
            <person name="Young S.K."/>
            <person name="Zeng Q."/>
            <person name="Gargeya S."/>
            <person name="Fitzgerald M."/>
            <person name="Abouelleil A."/>
            <person name="Alvarado L."/>
            <person name="Chapman S.B."/>
            <person name="Gainer-Dewar J."/>
            <person name="Goldberg J."/>
            <person name="Griggs A."/>
            <person name="Gujja S."/>
            <person name="Hansen M."/>
            <person name="Howarth C."/>
            <person name="Imamovic A."/>
            <person name="Ireland A."/>
            <person name="Larimer J."/>
            <person name="McCowan C."/>
            <person name="Murphy C."/>
            <person name="Pearson M."/>
            <person name="Poon T.W."/>
            <person name="Priest M."/>
            <person name="Roberts A."/>
            <person name="Saif S."/>
            <person name="Shea T."/>
            <person name="Sykes S."/>
            <person name="Wortman J."/>
            <person name="Nusbaum C."/>
            <person name="Birren B."/>
        </authorList>
    </citation>
    <scope>NUCLEOTIDE SEQUENCE [LARGE SCALE GENOMIC DNA]</scope>
    <source>
        <strain evidence="2">NJM9701</strain>
    </source>
</reference>
<dbReference type="OrthoDB" id="418492at2759"/>
<dbReference type="Pfam" id="PF02493">
    <property type="entry name" value="MORN"/>
    <property type="match status" value="8"/>
</dbReference>
<organism evidence="2">
    <name type="scientific">Aphanomyces invadans</name>
    <dbReference type="NCBI Taxonomy" id="157072"/>
    <lineage>
        <taxon>Eukaryota</taxon>
        <taxon>Sar</taxon>
        <taxon>Stramenopiles</taxon>
        <taxon>Oomycota</taxon>
        <taxon>Saprolegniomycetes</taxon>
        <taxon>Saprolegniales</taxon>
        <taxon>Verrucalvaceae</taxon>
        <taxon>Aphanomyces</taxon>
    </lineage>
</organism>
<dbReference type="GeneID" id="20087356"/>
<dbReference type="SUPFAM" id="SSF117281">
    <property type="entry name" value="Kelch motif"/>
    <property type="match status" value="1"/>
</dbReference>
<dbReference type="AlphaFoldDB" id="A0A024TRE8"/>